<feature type="non-terminal residue" evidence="2">
    <location>
        <position position="268"/>
    </location>
</feature>
<dbReference type="PANTHER" id="PTHR36129:SF3">
    <property type="match status" value="1"/>
</dbReference>
<dbReference type="InterPro" id="IPR035992">
    <property type="entry name" value="Ricin_B-like_lectins"/>
</dbReference>
<dbReference type="Proteomes" id="UP000533954">
    <property type="component" value="Unassembled WGS sequence"/>
</dbReference>
<evidence type="ECO:0000256" key="1">
    <source>
        <dbReference type="SAM" id="Phobius"/>
    </source>
</evidence>
<gene>
    <name evidence="2" type="primary">Slc51b</name>
    <name evidence="2" type="ORF">EUDELE_R00608</name>
</gene>
<protein>
    <submittedName>
        <fullName evidence="2">OSTB protein</fullName>
    </submittedName>
</protein>
<dbReference type="InterPro" id="IPR029387">
    <property type="entry name" value="OSTbeta"/>
</dbReference>
<dbReference type="GO" id="GO:0022857">
    <property type="term" value="F:transmembrane transporter activity"/>
    <property type="evidence" value="ECO:0007669"/>
    <property type="project" value="InterPro"/>
</dbReference>
<dbReference type="OrthoDB" id="9899510at2759"/>
<organism evidence="2 3">
    <name type="scientific">Eudromia elegans</name>
    <name type="common">Elegant crested-tinamou</name>
    <dbReference type="NCBI Taxonomy" id="8805"/>
    <lineage>
        <taxon>Eukaryota</taxon>
        <taxon>Metazoa</taxon>
        <taxon>Chordata</taxon>
        <taxon>Craniata</taxon>
        <taxon>Vertebrata</taxon>
        <taxon>Euteleostomi</taxon>
        <taxon>Archelosauria</taxon>
        <taxon>Archosauria</taxon>
        <taxon>Dinosauria</taxon>
        <taxon>Saurischia</taxon>
        <taxon>Theropoda</taxon>
        <taxon>Coelurosauria</taxon>
        <taxon>Aves</taxon>
        <taxon>Palaeognathae</taxon>
        <taxon>Tinamiformes</taxon>
        <taxon>Tinamidae</taxon>
        <taxon>Eudromia</taxon>
    </lineage>
</organism>
<proteinExistence type="predicted"/>
<dbReference type="CDD" id="cd23385">
    <property type="entry name" value="beta-trefoil_Ricin_MRC-like"/>
    <property type="match status" value="1"/>
</dbReference>
<dbReference type="GO" id="GO:0046982">
    <property type="term" value="F:protein heterodimerization activity"/>
    <property type="evidence" value="ECO:0007669"/>
    <property type="project" value="InterPro"/>
</dbReference>
<evidence type="ECO:0000313" key="2">
    <source>
        <dbReference type="EMBL" id="NXA36152.1"/>
    </source>
</evidence>
<dbReference type="AlphaFoldDB" id="A0A7K7V6R1"/>
<reference evidence="2 3" key="1">
    <citation type="submission" date="2019-09" db="EMBL/GenBank/DDBJ databases">
        <title>Bird 10,000 Genomes (B10K) Project - Family phase.</title>
        <authorList>
            <person name="Zhang G."/>
        </authorList>
    </citation>
    <scope>NUCLEOTIDE SEQUENCE [LARGE SCALE GENOMIC DNA]</scope>
    <source>
        <strain evidence="2">B10K-LSUMZ-16893</strain>
    </source>
</reference>
<dbReference type="SUPFAM" id="SSF50370">
    <property type="entry name" value="Ricin B-like lectins"/>
    <property type="match status" value="1"/>
</dbReference>
<comment type="caution">
    <text evidence="2">The sequence shown here is derived from an EMBL/GenBank/DDBJ whole genome shotgun (WGS) entry which is preliminary data.</text>
</comment>
<sequence>ETFLMRNARAKGCLEASAADGSVLLEGCNPASAFQHWAWQGDSLLNVGTQGCLSAQEDGTARTGACGGAGWRCSDSLLSPLGGSRGYLVASRRGASLAHTTGPRARWQGAAGSSVCAEKAAEPSRHVPAALASTGVREPAAGNGTRLPGPAPGQLEELLWFFRREDPAAWNYTMVALSFVVLFLGLFLLAVNVVRNRRRKMQVESEHVLEPAELEAKRALVPVQELDRGSPRKQELLPGEEERSGEVLVQWKDGTVTALYAESSEETL</sequence>
<keyword evidence="3" id="KW-1185">Reference proteome</keyword>
<feature type="non-terminal residue" evidence="2">
    <location>
        <position position="1"/>
    </location>
</feature>
<dbReference type="GO" id="GO:0015721">
    <property type="term" value="P:bile acid and bile salt transport"/>
    <property type="evidence" value="ECO:0007669"/>
    <property type="project" value="InterPro"/>
</dbReference>
<name>A0A7K7V6R1_EUDEL</name>
<keyword evidence="1" id="KW-1133">Transmembrane helix</keyword>
<dbReference type="PROSITE" id="PS50231">
    <property type="entry name" value="RICIN_B_LECTIN"/>
    <property type="match status" value="1"/>
</dbReference>
<keyword evidence="1" id="KW-0472">Membrane</keyword>
<dbReference type="InterPro" id="IPR052678">
    <property type="entry name" value="OST-beta_subunit"/>
</dbReference>
<dbReference type="GO" id="GO:0005886">
    <property type="term" value="C:plasma membrane"/>
    <property type="evidence" value="ECO:0007669"/>
    <property type="project" value="InterPro"/>
</dbReference>
<keyword evidence="1" id="KW-0812">Transmembrane</keyword>
<dbReference type="Gene3D" id="2.80.10.50">
    <property type="match status" value="1"/>
</dbReference>
<feature type="transmembrane region" description="Helical" evidence="1">
    <location>
        <begin position="169"/>
        <end position="191"/>
    </location>
</feature>
<dbReference type="PANTHER" id="PTHR36129">
    <property type="entry name" value="ORGANIC SOLUTE TRANSPORTER SUBUNIT BETA-RELATED"/>
    <property type="match status" value="1"/>
</dbReference>
<dbReference type="EMBL" id="VZSX01000045">
    <property type="protein sequence ID" value="NXA36152.1"/>
    <property type="molecule type" value="Genomic_DNA"/>
</dbReference>
<accession>A0A7K7V6R1</accession>
<evidence type="ECO:0000313" key="3">
    <source>
        <dbReference type="Proteomes" id="UP000533954"/>
    </source>
</evidence>
<dbReference type="Pfam" id="PF15048">
    <property type="entry name" value="OSTbeta"/>
    <property type="match status" value="1"/>
</dbReference>